<evidence type="ECO:0000313" key="5">
    <source>
        <dbReference type="EMBL" id="CAL6001430.1"/>
    </source>
</evidence>
<name>A0AA86RR07_9EUKA</name>
<evidence type="ECO:0000313" key="6">
    <source>
        <dbReference type="EMBL" id="CAL6070635.1"/>
    </source>
</evidence>
<dbReference type="EMBL" id="CAXDID020000285">
    <property type="protein sequence ID" value="CAL6070635.1"/>
    <property type="molecule type" value="Genomic_DNA"/>
</dbReference>
<organism evidence="4">
    <name type="scientific">Hexamita inflata</name>
    <dbReference type="NCBI Taxonomy" id="28002"/>
    <lineage>
        <taxon>Eukaryota</taxon>
        <taxon>Metamonada</taxon>
        <taxon>Diplomonadida</taxon>
        <taxon>Hexamitidae</taxon>
        <taxon>Hexamitinae</taxon>
        <taxon>Hexamita</taxon>
    </lineage>
</organism>
<dbReference type="EMBL" id="CAXDID020000337">
    <property type="protein sequence ID" value="CAL6078921.1"/>
    <property type="molecule type" value="Genomic_DNA"/>
</dbReference>
<reference evidence="4" key="1">
    <citation type="submission" date="2023-06" db="EMBL/GenBank/DDBJ databases">
        <authorList>
            <person name="Kurt Z."/>
        </authorList>
    </citation>
    <scope>NUCLEOTIDE SEQUENCE</scope>
</reference>
<gene>
    <name evidence="5" type="ORF">HINF_LOCUS17440</name>
    <name evidence="2" type="ORF">HINF_LOCUS26111</name>
    <name evidence="3" type="ORF">HINF_LOCUS35276</name>
    <name evidence="6" type="ORF">HINF_LOCUS54652</name>
    <name evidence="7" type="ORF">HINF_LOCUS59136</name>
    <name evidence="4" type="ORF">HINF_LOCUS64104</name>
</gene>
<evidence type="ECO:0000313" key="4">
    <source>
        <dbReference type="EMBL" id="CAI9976459.1"/>
    </source>
</evidence>
<dbReference type="EMBL" id="CATOUU010000655">
    <property type="protein sequence ID" value="CAI9938466.1"/>
    <property type="molecule type" value="Genomic_DNA"/>
</dbReference>
<keyword evidence="1" id="KW-0812">Transmembrane</keyword>
<evidence type="ECO:0000313" key="3">
    <source>
        <dbReference type="EMBL" id="CAI9947631.1"/>
    </source>
</evidence>
<comment type="caution">
    <text evidence="4">The sequence shown here is derived from an EMBL/GenBank/DDBJ whole genome shotgun (WGS) entry which is preliminary data.</text>
</comment>
<protein>
    <submittedName>
        <fullName evidence="5">Hypothetical_protein</fullName>
    </submittedName>
</protein>
<dbReference type="EMBL" id="CATOUU010000778">
    <property type="protein sequence ID" value="CAI9947631.1"/>
    <property type="molecule type" value="Genomic_DNA"/>
</dbReference>
<keyword evidence="8" id="KW-1185">Reference proteome</keyword>
<sequence length="143" mass="16307">MLFAKIFMQQCMVQRFDEKRGIDCNTTSCSEYEKCDFFKTEAGCKAKCTTNCTLQKSAQYVVWKVGVPHVEIETNVYACADALFAKPTSNLIQCLSIIGIAAAFCVGMSGIFAVYYWAFRKGKIMVKQELILYQLFQRKEQLE</sequence>
<evidence type="ECO:0000313" key="2">
    <source>
        <dbReference type="EMBL" id="CAI9938466.1"/>
    </source>
</evidence>
<evidence type="ECO:0000313" key="7">
    <source>
        <dbReference type="EMBL" id="CAL6078921.1"/>
    </source>
</evidence>
<evidence type="ECO:0000256" key="1">
    <source>
        <dbReference type="SAM" id="Phobius"/>
    </source>
</evidence>
<keyword evidence="1" id="KW-1133">Transmembrane helix</keyword>
<evidence type="ECO:0000313" key="8">
    <source>
        <dbReference type="Proteomes" id="UP001642409"/>
    </source>
</evidence>
<reference evidence="5 8" key="2">
    <citation type="submission" date="2024-07" db="EMBL/GenBank/DDBJ databases">
        <authorList>
            <person name="Akdeniz Z."/>
        </authorList>
    </citation>
    <scope>NUCLEOTIDE SEQUENCE [LARGE SCALE GENOMIC DNA]</scope>
</reference>
<dbReference type="EMBL" id="CAXDID020000043">
    <property type="protein sequence ID" value="CAL6001430.1"/>
    <property type="molecule type" value="Genomic_DNA"/>
</dbReference>
<accession>A0AA86RR07</accession>
<dbReference type="AlphaFoldDB" id="A0AA86RR07"/>
<proteinExistence type="predicted"/>
<dbReference type="Proteomes" id="UP001642409">
    <property type="component" value="Unassembled WGS sequence"/>
</dbReference>
<dbReference type="EMBL" id="CATOUU010001173">
    <property type="protein sequence ID" value="CAI9976459.1"/>
    <property type="molecule type" value="Genomic_DNA"/>
</dbReference>
<keyword evidence="1" id="KW-0472">Membrane</keyword>
<feature type="transmembrane region" description="Helical" evidence="1">
    <location>
        <begin position="95"/>
        <end position="118"/>
    </location>
</feature>